<dbReference type="STRING" id="332999.SAMN04488511_11522"/>
<dbReference type="GO" id="GO:0005886">
    <property type="term" value="C:plasma membrane"/>
    <property type="evidence" value="ECO:0007669"/>
    <property type="project" value="TreeGrafter"/>
</dbReference>
<dbReference type="PANTHER" id="PTHR30158:SF23">
    <property type="entry name" value="MULTIDRUG RESISTANCE PROTEIN MEXA"/>
    <property type="match status" value="1"/>
</dbReference>
<feature type="domain" description="Multidrug resistance protein MdtA-like C-terminal permuted SH3" evidence="6">
    <location>
        <begin position="317"/>
        <end position="377"/>
    </location>
</feature>
<dbReference type="Pfam" id="PF25967">
    <property type="entry name" value="RND-MFP_C"/>
    <property type="match status" value="1"/>
</dbReference>
<dbReference type="InterPro" id="IPR058624">
    <property type="entry name" value="MdtA-like_HH"/>
</dbReference>
<dbReference type="Gene3D" id="1.10.287.470">
    <property type="entry name" value="Helix hairpin bin"/>
    <property type="match status" value="1"/>
</dbReference>
<dbReference type="GO" id="GO:0046677">
    <property type="term" value="P:response to antibiotic"/>
    <property type="evidence" value="ECO:0007669"/>
    <property type="project" value="TreeGrafter"/>
</dbReference>
<gene>
    <name evidence="7" type="ORF">SAMN04488511_11522</name>
</gene>
<dbReference type="PRINTS" id="PR01490">
    <property type="entry name" value="RTXTOXIND"/>
</dbReference>
<accession>A0A1I0TXS2</accession>
<evidence type="ECO:0000259" key="4">
    <source>
        <dbReference type="Pfam" id="PF25917"/>
    </source>
</evidence>
<dbReference type="GO" id="GO:0022857">
    <property type="term" value="F:transmembrane transporter activity"/>
    <property type="evidence" value="ECO:0007669"/>
    <property type="project" value="InterPro"/>
</dbReference>
<evidence type="ECO:0000259" key="5">
    <source>
        <dbReference type="Pfam" id="PF25944"/>
    </source>
</evidence>
<dbReference type="Pfam" id="PF25876">
    <property type="entry name" value="HH_MFP_RND"/>
    <property type="match status" value="1"/>
</dbReference>
<dbReference type="Pfam" id="PF25944">
    <property type="entry name" value="Beta-barrel_RND"/>
    <property type="match status" value="1"/>
</dbReference>
<evidence type="ECO:0000256" key="1">
    <source>
        <dbReference type="ARBA" id="ARBA00004196"/>
    </source>
</evidence>
<sequence length="393" mass="42322">MGLYFVAEQVIGPVSTFKIIMKMGITKKSLSWLCISLLWVGCSQGPQNASTVQSQALETDFITLKPGRATVKQTYPGNIEGLVNVDIKAQVSGYLEKIFVKEGDYVLKGQLLFKIKSDVFQEQVSNSLAALQAAIAAQVNARIEVEKMKSLVGGSVVSPIQLKTAEANLQAANAQVAQAKATVGTSKINAGFALIKAPVSGYIGRIPNRVGNLISATDATPLTTLSDISTVYVYFSVSEAEFMRLHSGNPDSTAKMKIGLVTADGQDYPENGKLQIASGNVDRITGTVSMKAVFNNPKRILRSGGSANVVIEESLSNVLLVPKAAVKDIQDKFFVYRLADNNMVRLIPIEIKAESGDDYIIRSGVKNGEKVAINRMDVLYDGVQVKPKIKTKS</sequence>
<dbReference type="Gene3D" id="2.40.420.20">
    <property type="match status" value="1"/>
</dbReference>
<feature type="domain" description="Multidrug resistance protein MdtA-like alpha-helical hairpin" evidence="3">
    <location>
        <begin position="129"/>
        <end position="189"/>
    </location>
</feature>
<dbReference type="InterPro" id="IPR006143">
    <property type="entry name" value="RND_pump_MFP"/>
</dbReference>
<evidence type="ECO:0000313" key="8">
    <source>
        <dbReference type="Proteomes" id="UP000198836"/>
    </source>
</evidence>
<dbReference type="RefSeq" id="WP_208864412.1">
    <property type="nucleotide sequence ID" value="NZ_FOJM01000015.1"/>
</dbReference>
<organism evidence="7 8">
    <name type="scientific">Pedobacter suwonensis</name>
    <dbReference type="NCBI Taxonomy" id="332999"/>
    <lineage>
        <taxon>Bacteria</taxon>
        <taxon>Pseudomonadati</taxon>
        <taxon>Bacteroidota</taxon>
        <taxon>Sphingobacteriia</taxon>
        <taxon>Sphingobacteriales</taxon>
        <taxon>Sphingobacteriaceae</taxon>
        <taxon>Pedobacter</taxon>
    </lineage>
</organism>
<evidence type="ECO:0000256" key="2">
    <source>
        <dbReference type="ARBA" id="ARBA00009477"/>
    </source>
</evidence>
<dbReference type="InterPro" id="IPR058625">
    <property type="entry name" value="MdtA-like_BSH"/>
</dbReference>
<comment type="subcellular location">
    <subcellularLocation>
        <location evidence="1">Cell envelope</location>
    </subcellularLocation>
</comment>
<dbReference type="Pfam" id="PF25917">
    <property type="entry name" value="BSH_RND"/>
    <property type="match status" value="1"/>
</dbReference>
<reference evidence="8" key="1">
    <citation type="submission" date="2016-10" db="EMBL/GenBank/DDBJ databases">
        <authorList>
            <person name="Varghese N."/>
            <person name="Submissions S."/>
        </authorList>
    </citation>
    <scope>NUCLEOTIDE SEQUENCE [LARGE SCALE GENOMIC DNA]</scope>
    <source>
        <strain evidence="8">DSM 18130</strain>
    </source>
</reference>
<evidence type="ECO:0000259" key="6">
    <source>
        <dbReference type="Pfam" id="PF25967"/>
    </source>
</evidence>
<dbReference type="AlphaFoldDB" id="A0A1I0TXS2"/>
<comment type="similarity">
    <text evidence="2">Belongs to the membrane fusion protein (MFP) (TC 8.A.1) family.</text>
</comment>
<dbReference type="Proteomes" id="UP000198836">
    <property type="component" value="Unassembled WGS sequence"/>
</dbReference>
<name>A0A1I0TXS2_9SPHI</name>
<dbReference type="SUPFAM" id="SSF111369">
    <property type="entry name" value="HlyD-like secretion proteins"/>
    <property type="match status" value="1"/>
</dbReference>
<dbReference type="PANTHER" id="PTHR30158">
    <property type="entry name" value="ACRA/E-RELATED COMPONENT OF DRUG EFFLUX TRANSPORTER"/>
    <property type="match status" value="1"/>
</dbReference>
<proteinExistence type="inferred from homology"/>
<dbReference type="NCBIfam" id="TIGR01730">
    <property type="entry name" value="RND_mfp"/>
    <property type="match status" value="1"/>
</dbReference>
<keyword evidence="8" id="KW-1185">Reference proteome</keyword>
<feature type="domain" description="Multidrug resistance protein MdtA-like barrel-sandwich hybrid" evidence="4">
    <location>
        <begin position="85"/>
        <end position="224"/>
    </location>
</feature>
<dbReference type="InterPro" id="IPR058626">
    <property type="entry name" value="MdtA-like_b-barrel"/>
</dbReference>
<dbReference type="EMBL" id="FOJM01000015">
    <property type="protein sequence ID" value="SFA55696.1"/>
    <property type="molecule type" value="Genomic_DNA"/>
</dbReference>
<dbReference type="Gene3D" id="2.40.30.170">
    <property type="match status" value="1"/>
</dbReference>
<dbReference type="Gene3D" id="2.40.50.100">
    <property type="match status" value="1"/>
</dbReference>
<protein>
    <submittedName>
        <fullName evidence="7">Membrane fusion protein, multidrug efflux system</fullName>
    </submittedName>
</protein>
<dbReference type="InterPro" id="IPR058627">
    <property type="entry name" value="MdtA-like_C"/>
</dbReference>
<dbReference type="GO" id="GO:0030313">
    <property type="term" value="C:cell envelope"/>
    <property type="evidence" value="ECO:0007669"/>
    <property type="project" value="UniProtKB-SubCell"/>
</dbReference>
<feature type="domain" description="Multidrug resistance protein MdtA-like beta-barrel" evidence="5">
    <location>
        <begin position="230"/>
        <end position="313"/>
    </location>
</feature>
<evidence type="ECO:0000259" key="3">
    <source>
        <dbReference type="Pfam" id="PF25876"/>
    </source>
</evidence>
<evidence type="ECO:0000313" key="7">
    <source>
        <dbReference type="EMBL" id="SFA55696.1"/>
    </source>
</evidence>